<evidence type="ECO:0000313" key="3">
    <source>
        <dbReference type="Proteomes" id="UP000035661"/>
    </source>
</evidence>
<feature type="transmembrane region" description="Helical" evidence="1">
    <location>
        <begin position="97"/>
        <end position="118"/>
    </location>
</feature>
<feature type="transmembrane region" description="Helical" evidence="1">
    <location>
        <begin position="6"/>
        <end position="26"/>
    </location>
</feature>
<keyword evidence="3" id="KW-1185">Reference proteome</keyword>
<name>A0A0H3XJP8_9MOLU</name>
<feature type="transmembrane region" description="Helical" evidence="1">
    <location>
        <begin position="138"/>
        <end position="158"/>
    </location>
</feature>
<evidence type="ECO:0008006" key="4">
    <source>
        <dbReference type="Google" id="ProtNLM"/>
    </source>
</evidence>
<feature type="transmembrane region" description="Helical" evidence="1">
    <location>
        <begin position="380"/>
        <end position="402"/>
    </location>
</feature>
<dbReference type="AlphaFoldDB" id="A0A0H3XJP8"/>
<feature type="transmembrane region" description="Helical" evidence="1">
    <location>
        <begin position="222"/>
        <end position="242"/>
    </location>
</feature>
<feature type="transmembrane region" description="Helical" evidence="1">
    <location>
        <begin position="284"/>
        <end position="303"/>
    </location>
</feature>
<dbReference type="RefSeq" id="WP_047791331.1">
    <property type="nucleotide sequence ID" value="NZ_CP011856.1"/>
</dbReference>
<proteinExistence type="predicted"/>
<organism evidence="2 3">
    <name type="scientific">Spiroplasma eriocheiris</name>
    <dbReference type="NCBI Taxonomy" id="315358"/>
    <lineage>
        <taxon>Bacteria</taxon>
        <taxon>Bacillati</taxon>
        <taxon>Mycoplasmatota</taxon>
        <taxon>Mollicutes</taxon>
        <taxon>Entomoplasmatales</taxon>
        <taxon>Spiroplasmataceae</taxon>
        <taxon>Spiroplasma</taxon>
    </lineage>
</organism>
<feature type="transmembrane region" description="Helical" evidence="1">
    <location>
        <begin position="66"/>
        <end position="91"/>
    </location>
</feature>
<dbReference type="KEGG" id="seri:SERIO_v1c05110"/>
<dbReference type="NCBIfam" id="NF033571">
    <property type="entry name" value="motil_scm1_spiro"/>
    <property type="match status" value="1"/>
</dbReference>
<evidence type="ECO:0000256" key="1">
    <source>
        <dbReference type="SAM" id="Phobius"/>
    </source>
</evidence>
<reference evidence="3" key="2">
    <citation type="submission" date="2015-06" db="EMBL/GenBank/DDBJ databases">
        <title>Complete genome sequence of Spiroplasma eriocheiris TDA-040725-5 (DSM 21848).</title>
        <authorList>
            <person name="Lo W.-S."/>
            <person name="Kuo C.-H."/>
        </authorList>
    </citation>
    <scope>NUCLEOTIDE SEQUENCE [LARGE SCALE GENOMIC DNA]</scope>
    <source>
        <strain evidence="3">TDA-040725-5</strain>
    </source>
</reference>
<keyword evidence="1" id="KW-1133">Transmembrane helix</keyword>
<accession>A0A0H3XJP8</accession>
<evidence type="ECO:0000313" key="2">
    <source>
        <dbReference type="EMBL" id="AKM54086.1"/>
    </source>
</evidence>
<protein>
    <recommendedName>
        <fullName evidence="4">Motility transmembrane protein</fullName>
    </recommendedName>
</protein>
<dbReference type="Proteomes" id="UP000035661">
    <property type="component" value="Chromosome"/>
</dbReference>
<feature type="transmembrane region" description="Helical" evidence="1">
    <location>
        <begin position="348"/>
        <end position="368"/>
    </location>
</feature>
<keyword evidence="1" id="KW-0812">Transmembrane</keyword>
<feature type="transmembrane region" description="Helical" evidence="1">
    <location>
        <begin position="315"/>
        <end position="336"/>
    </location>
</feature>
<dbReference type="PATRIC" id="fig|743698.3.peg.510"/>
<keyword evidence="1" id="KW-0472">Membrane</keyword>
<dbReference type="EMBL" id="CP011856">
    <property type="protein sequence ID" value="AKM54086.1"/>
    <property type="molecule type" value="Genomic_DNA"/>
</dbReference>
<gene>
    <name evidence="2" type="ORF">SERIO_v1c05110</name>
</gene>
<dbReference type="STRING" id="315358.SERIO_v1c05110"/>
<sequence>MALTSWLKFGAIWAIFVIFAIIGIAVTPSLNNQVGAIKNNIITNLSIEGMTNNPLPNIKANSAYNLLNFLLSYASFQGFFALDGFSLFKFWALDLYIFLPIFGIISAGTGLFVLILLLNVKSPHWKWNIRLKVGKLCLWIGAVSCYIALFLGLFLISITDNSHTVNGYKEIWYGTNIVDGVIHWTNGQPYQPNVFSVFGIIMNQDGLDGIFNLTNGAIKAGTIFLVFLTPISLMLLVIGLALRMAISILMPSSSSYRGNNQFLAWLRFINISTKKELRARMRSNIGMIVLGIGFAVIMIFPAFISTKKYVATNYILLVISILLMAISLIPIYFMWYRLSQLQQFSYNLLMFLQMLIWLVIGLIWQILMWTEFKAFFKFPAYVPIITIFFFVNILIISFAMLVRGYRS</sequence>
<reference evidence="2 3" key="1">
    <citation type="journal article" date="2015" name="Genome Biol. Evol.">
        <title>Found and Lost: The Fates of Horizontally Acquired Genes in Arthropod-Symbiotic Spiroplasma.</title>
        <authorList>
            <person name="Lo W.S."/>
            <person name="Gasparich G.E."/>
            <person name="Kuo C.H."/>
        </authorList>
    </citation>
    <scope>NUCLEOTIDE SEQUENCE [LARGE SCALE GENOMIC DNA]</scope>
    <source>
        <strain evidence="3">TDA-040725-5</strain>
    </source>
</reference>